<dbReference type="STRING" id="1531966.A0A0A1T6R5"/>
<dbReference type="GO" id="GO:0004364">
    <property type="term" value="F:glutathione transferase activity"/>
    <property type="evidence" value="ECO:0007669"/>
    <property type="project" value="TreeGrafter"/>
</dbReference>
<feature type="domain" description="GST C-terminal" evidence="3">
    <location>
        <begin position="131"/>
        <end position="288"/>
    </location>
</feature>
<dbReference type="GO" id="GO:0016034">
    <property type="term" value="F:maleylacetoacetate isomerase activity"/>
    <property type="evidence" value="ECO:0007669"/>
    <property type="project" value="TreeGrafter"/>
</dbReference>
<dbReference type="SFLD" id="SFLDG00358">
    <property type="entry name" value="Main_(cytGST)"/>
    <property type="match status" value="1"/>
</dbReference>
<dbReference type="Gene3D" id="1.20.1050.10">
    <property type="match status" value="1"/>
</dbReference>
<keyword evidence="5" id="KW-1185">Reference proteome</keyword>
<dbReference type="Gene3D" id="3.40.30.10">
    <property type="entry name" value="Glutaredoxin"/>
    <property type="match status" value="1"/>
</dbReference>
<evidence type="ECO:0000313" key="5">
    <source>
        <dbReference type="Proteomes" id="UP000039046"/>
    </source>
</evidence>
<dbReference type="GO" id="GO:0006559">
    <property type="term" value="P:L-phenylalanine catabolic process"/>
    <property type="evidence" value="ECO:0007669"/>
    <property type="project" value="TreeGrafter"/>
</dbReference>
<dbReference type="InterPro" id="IPR036249">
    <property type="entry name" value="Thioredoxin-like_sf"/>
</dbReference>
<dbReference type="CDD" id="cd00299">
    <property type="entry name" value="GST_C_family"/>
    <property type="match status" value="1"/>
</dbReference>
<proteinExistence type="inferred from homology"/>
<dbReference type="EMBL" id="CDHN01000005">
    <property type="protein sequence ID" value="CEJ92806.1"/>
    <property type="molecule type" value="Genomic_DNA"/>
</dbReference>
<dbReference type="SUPFAM" id="SSF47616">
    <property type="entry name" value="GST C-terminal domain-like"/>
    <property type="match status" value="1"/>
</dbReference>
<dbReference type="SFLD" id="SFLDS00019">
    <property type="entry name" value="Glutathione_Transferase_(cytos"/>
    <property type="match status" value="1"/>
</dbReference>
<evidence type="ECO:0000259" key="2">
    <source>
        <dbReference type="PROSITE" id="PS50404"/>
    </source>
</evidence>
<evidence type="ECO:0000313" key="4">
    <source>
        <dbReference type="EMBL" id="CEJ92806.1"/>
    </source>
</evidence>
<feature type="domain" description="GST N-terminal" evidence="2">
    <location>
        <begin position="4"/>
        <end position="91"/>
    </location>
</feature>
<dbReference type="Proteomes" id="UP000039046">
    <property type="component" value="Unassembled WGS sequence"/>
</dbReference>
<dbReference type="CDD" id="cd00570">
    <property type="entry name" value="GST_N_family"/>
    <property type="match status" value="1"/>
</dbReference>
<organism evidence="4 5">
    <name type="scientific">[Torrubiella] hemipterigena</name>
    <dbReference type="NCBI Taxonomy" id="1531966"/>
    <lineage>
        <taxon>Eukaryota</taxon>
        <taxon>Fungi</taxon>
        <taxon>Dikarya</taxon>
        <taxon>Ascomycota</taxon>
        <taxon>Pezizomycotina</taxon>
        <taxon>Sordariomycetes</taxon>
        <taxon>Hypocreomycetidae</taxon>
        <taxon>Hypocreales</taxon>
        <taxon>Clavicipitaceae</taxon>
        <taxon>Clavicipitaceae incertae sedis</taxon>
        <taxon>'Torrubiella' clade</taxon>
    </lineage>
</organism>
<comment type="similarity">
    <text evidence="1">Belongs to the GST superfamily.</text>
</comment>
<dbReference type="PANTHER" id="PTHR42673:SF4">
    <property type="entry name" value="MALEYLACETOACETATE ISOMERASE"/>
    <property type="match status" value="1"/>
</dbReference>
<sequence length="288" mass="32260">MAMAKITVYSFSGSQWAGVVHLTLAEKGFTKELDYHVQDVDIGAADNFDPAYLEINPNGTIPSLTSTSLPAPLSESTDILRYLDSLRENNPLVPKAAKSKTKGQQIIDLVHSSAVDTNIIFFDARDVEELDNKKSNWQKRFIDTRQHRLEQEHATHPAHPFYNRKLKENGILYTAYQNTDGAADAAFFSRSNHCYIEFAAGLDQLESLLELPYAVGNQITEADFHVIPWLSHAMVAAGSNRSEIHNFSALESTIQKSVDGFKVGPRTREWWANVARTSSFKTVFPSLR</sequence>
<dbReference type="GO" id="GO:0006749">
    <property type="term" value="P:glutathione metabolic process"/>
    <property type="evidence" value="ECO:0007669"/>
    <property type="project" value="TreeGrafter"/>
</dbReference>
<name>A0A0A1T6R5_9HYPO</name>
<dbReference type="InterPro" id="IPR010987">
    <property type="entry name" value="Glutathione-S-Trfase_C-like"/>
</dbReference>
<dbReference type="SUPFAM" id="SSF52833">
    <property type="entry name" value="Thioredoxin-like"/>
    <property type="match status" value="1"/>
</dbReference>
<evidence type="ECO:0008006" key="6">
    <source>
        <dbReference type="Google" id="ProtNLM"/>
    </source>
</evidence>
<dbReference type="InterPro" id="IPR004045">
    <property type="entry name" value="Glutathione_S-Trfase_N"/>
</dbReference>
<dbReference type="HOGENOM" id="CLU_063115_0_0_1"/>
<dbReference type="PROSITE" id="PS50405">
    <property type="entry name" value="GST_CTER"/>
    <property type="match status" value="1"/>
</dbReference>
<dbReference type="InterPro" id="IPR040079">
    <property type="entry name" value="Glutathione_S-Trfase"/>
</dbReference>
<dbReference type="AlphaFoldDB" id="A0A0A1T6R5"/>
<dbReference type="Pfam" id="PF13417">
    <property type="entry name" value="GST_N_3"/>
    <property type="match status" value="1"/>
</dbReference>
<dbReference type="OrthoDB" id="412788at2759"/>
<reference evidence="4 5" key="1">
    <citation type="journal article" date="2015" name="Genome Announc.">
        <title>Draft Genome Sequence and Gene Annotation of the Entomopathogenic Fungus Verticillium hemipterigenum.</title>
        <authorList>
            <person name="Horn F."/>
            <person name="Habel A."/>
            <person name="Scharf D.H."/>
            <person name="Dworschak J."/>
            <person name="Brakhage A.A."/>
            <person name="Guthke R."/>
            <person name="Hertweck C."/>
            <person name="Linde J."/>
        </authorList>
    </citation>
    <scope>NUCLEOTIDE SEQUENCE [LARGE SCALE GENOMIC DNA]</scope>
</reference>
<gene>
    <name evidence="4" type="ORF">VHEMI08436</name>
</gene>
<dbReference type="PANTHER" id="PTHR42673">
    <property type="entry name" value="MALEYLACETOACETATE ISOMERASE"/>
    <property type="match status" value="1"/>
</dbReference>
<evidence type="ECO:0000259" key="3">
    <source>
        <dbReference type="PROSITE" id="PS50405"/>
    </source>
</evidence>
<dbReference type="InterPro" id="IPR036282">
    <property type="entry name" value="Glutathione-S-Trfase_C_sf"/>
</dbReference>
<evidence type="ECO:0000256" key="1">
    <source>
        <dbReference type="ARBA" id="ARBA00007409"/>
    </source>
</evidence>
<accession>A0A0A1T6R5</accession>
<dbReference type="PROSITE" id="PS50404">
    <property type="entry name" value="GST_NTER"/>
    <property type="match status" value="1"/>
</dbReference>
<protein>
    <recommendedName>
        <fullName evidence="6">GST N-terminal domain-containing protein</fullName>
    </recommendedName>
</protein>